<reference evidence="3" key="1">
    <citation type="submission" date="2021-02" db="EMBL/GenBank/DDBJ databases">
        <authorList>
            <person name="Nieuwenhuis M."/>
            <person name="Van De Peppel L.J.J."/>
        </authorList>
    </citation>
    <scope>NUCLEOTIDE SEQUENCE</scope>
    <source>
        <strain evidence="3">D49</strain>
    </source>
</reference>
<evidence type="ECO:0000256" key="2">
    <source>
        <dbReference type="SAM" id="Phobius"/>
    </source>
</evidence>
<feature type="compositionally biased region" description="Polar residues" evidence="1">
    <location>
        <begin position="132"/>
        <end position="142"/>
    </location>
</feature>
<feature type="transmembrane region" description="Helical" evidence="2">
    <location>
        <begin position="250"/>
        <end position="272"/>
    </location>
</feature>
<keyword evidence="2" id="KW-0472">Membrane</keyword>
<feature type="compositionally biased region" description="Pro residues" evidence="1">
    <location>
        <begin position="48"/>
        <end position="57"/>
    </location>
</feature>
<sequence>MRAGFERRALNCIEGGLVDTCLQDPTPAQNPAQNPVQNLAENPAQTPAQPPAQPLAQPPASEQSISAQTVPLPCALPQILIPFLLLLPLYYASKAQDLCKNEPDRYLRDFDQWVDQQRLPSSTRSEPVGQPIQDNLSANTSCRDAADTASIARSSSAISLSPLPAPRPTRTSDIAEPRPQQLALSYDPSPPQTSAPPLPESIQNLNPAWLDYIQARIYEWRISFGISGFLTAPTIFQIQSASADPLPRTLAFLAVFHAIVGLLFTPAFLFYFSGSYTRSPQFSVLWLRGGALLRSLDANVHVARRLTRRARRR</sequence>
<keyword evidence="4" id="KW-1185">Reference proteome</keyword>
<dbReference type="OrthoDB" id="3058010at2759"/>
<evidence type="ECO:0000313" key="4">
    <source>
        <dbReference type="Proteomes" id="UP000717328"/>
    </source>
</evidence>
<dbReference type="AlphaFoldDB" id="A0A9P7GNG7"/>
<name>A0A9P7GNG7_9AGAR</name>
<feature type="compositionally biased region" description="Polar residues" evidence="1">
    <location>
        <begin position="26"/>
        <end position="40"/>
    </location>
</feature>
<dbReference type="EMBL" id="JABCKI010000059">
    <property type="protein sequence ID" value="KAG5653333.1"/>
    <property type="molecule type" value="Genomic_DNA"/>
</dbReference>
<keyword evidence="2" id="KW-0812">Transmembrane</keyword>
<evidence type="ECO:0000313" key="3">
    <source>
        <dbReference type="EMBL" id="KAG5653333.1"/>
    </source>
</evidence>
<protein>
    <submittedName>
        <fullName evidence="3">Uncharacterized protein</fullName>
    </submittedName>
</protein>
<keyword evidence="2" id="KW-1133">Transmembrane helix</keyword>
<accession>A0A9P7GNG7</accession>
<comment type="caution">
    <text evidence="3">The sequence shown here is derived from an EMBL/GenBank/DDBJ whole genome shotgun (WGS) entry which is preliminary data.</text>
</comment>
<organism evidence="3 4">
    <name type="scientific">Sphagnurus paluster</name>
    <dbReference type="NCBI Taxonomy" id="117069"/>
    <lineage>
        <taxon>Eukaryota</taxon>
        <taxon>Fungi</taxon>
        <taxon>Dikarya</taxon>
        <taxon>Basidiomycota</taxon>
        <taxon>Agaricomycotina</taxon>
        <taxon>Agaricomycetes</taxon>
        <taxon>Agaricomycetidae</taxon>
        <taxon>Agaricales</taxon>
        <taxon>Tricholomatineae</taxon>
        <taxon>Lyophyllaceae</taxon>
        <taxon>Sphagnurus</taxon>
    </lineage>
</organism>
<proteinExistence type="predicted"/>
<feature type="region of interest" description="Disordered" evidence="1">
    <location>
        <begin position="119"/>
        <end position="144"/>
    </location>
</feature>
<gene>
    <name evidence="3" type="ORF">H0H81_001073</name>
</gene>
<evidence type="ECO:0000256" key="1">
    <source>
        <dbReference type="SAM" id="MobiDB-lite"/>
    </source>
</evidence>
<feature type="region of interest" description="Disordered" evidence="1">
    <location>
        <begin position="23"/>
        <end position="64"/>
    </location>
</feature>
<reference evidence="3" key="2">
    <citation type="submission" date="2021-10" db="EMBL/GenBank/DDBJ databases">
        <title>Phylogenomics reveals ancestral predisposition of the termite-cultivated fungus Termitomyces towards a domesticated lifestyle.</title>
        <authorList>
            <person name="Auxier B."/>
            <person name="Grum-Grzhimaylo A."/>
            <person name="Cardenas M.E."/>
            <person name="Lodge J.D."/>
            <person name="Laessoe T."/>
            <person name="Pedersen O."/>
            <person name="Smith M.E."/>
            <person name="Kuyper T.W."/>
            <person name="Franco-Molano E.A."/>
            <person name="Baroni T.J."/>
            <person name="Aanen D.K."/>
        </authorList>
    </citation>
    <scope>NUCLEOTIDE SEQUENCE</scope>
    <source>
        <strain evidence="3">D49</strain>
    </source>
</reference>
<dbReference type="Proteomes" id="UP000717328">
    <property type="component" value="Unassembled WGS sequence"/>
</dbReference>